<evidence type="ECO:0000256" key="9">
    <source>
        <dbReference type="ARBA" id="ARBA00051693"/>
    </source>
</evidence>
<feature type="binding site" evidence="10">
    <location>
        <position position="43"/>
    </location>
    <ligand>
        <name>ATP</name>
        <dbReference type="ChEBI" id="CHEBI:30616"/>
    </ligand>
</feature>
<dbReference type="EMBL" id="AUSU01001752">
    <property type="protein sequence ID" value="EPS70263.1"/>
    <property type="molecule type" value="Genomic_DNA"/>
</dbReference>
<dbReference type="SUPFAM" id="SSF56112">
    <property type="entry name" value="Protein kinase-like (PK-like)"/>
    <property type="match status" value="1"/>
</dbReference>
<feature type="domain" description="Protein kinase" evidence="12">
    <location>
        <begin position="14"/>
        <end position="262"/>
    </location>
</feature>
<evidence type="ECO:0000313" key="14">
    <source>
        <dbReference type="Proteomes" id="UP000015453"/>
    </source>
</evidence>
<protein>
    <recommendedName>
        <fullName evidence="6">mitogen-activated protein kinase kinase</fullName>
        <ecNumber evidence="6">2.7.12.2</ecNumber>
    </recommendedName>
</protein>
<evidence type="ECO:0000313" key="13">
    <source>
        <dbReference type="EMBL" id="EPS70263.1"/>
    </source>
</evidence>
<evidence type="ECO:0000256" key="4">
    <source>
        <dbReference type="ARBA" id="ARBA00022840"/>
    </source>
</evidence>
<keyword evidence="14" id="KW-1185">Reference proteome</keyword>
<evidence type="ECO:0000259" key="12">
    <source>
        <dbReference type="PROSITE" id="PS50011"/>
    </source>
</evidence>
<comment type="catalytic activity">
    <reaction evidence="8">
        <text>L-threonyl-[protein] + ATP = O-phospho-L-threonyl-[protein] + ADP + H(+)</text>
        <dbReference type="Rhea" id="RHEA:46608"/>
        <dbReference type="Rhea" id="RHEA-COMP:11060"/>
        <dbReference type="Rhea" id="RHEA-COMP:11605"/>
        <dbReference type="ChEBI" id="CHEBI:15378"/>
        <dbReference type="ChEBI" id="CHEBI:30013"/>
        <dbReference type="ChEBI" id="CHEBI:30616"/>
        <dbReference type="ChEBI" id="CHEBI:61977"/>
        <dbReference type="ChEBI" id="CHEBI:456216"/>
        <dbReference type="EC" id="2.7.12.2"/>
    </reaction>
</comment>
<dbReference type="Gene3D" id="1.10.510.10">
    <property type="entry name" value="Transferase(Phosphotransferase) domain 1"/>
    <property type="match status" value="1"/>
</dbReference>
<evidence type="ECO:0000256" key="5">
    <source>
        <dbReference type="ARBA" id="ARBA00038035"/>
    </source>
</evidence>
<evidence type="ECO:0000256" key="10">
    <source>
        <dbReference type="PROSITE-ProRule" id="PRU10141"/>
    </source>
</evidence>
<keyword evidence="11" id="KW-0723">Serine/threonine-protein kinase</keyword>
<comment type="similarity">
    <text evidence="5">Belongs to the protein kinase superfamily. STE Ser/Thr protein kinase family. MAP kinase kinase subfamily.</text>
</comment>
<evidence type="ECO:0000256" key="11">
    <source>
        <dbReference type="RuleBase" id="RU000304"/>
    </source>
</evidence>
<evidence type="ECO:0000256" key="7">
    <source>
        <dbReference type="ARBA" id="ARBA00049014"/>
    </source>
</evidence>
<feature type="non-terminal residue" evidence="13">
    <location>
        <position position="262"/>
    </location>
</feature>
<comment type="catalytic activity">
    <reaction evidence="9">
        <text>L-tyrosyl-[protein] + ATP = O-phospho-L-tyrosyl-[protein] + ADP + H(+)</text>
        <dbReference type="Rhea" id="RHEA:10596"/>
        <dbReference type="Rhea" id="RHEA-COMP:10136"/>
        <dbReference type="Rhea" id="RHEA-COMP:20101"/>
        <dbReference type="ChEBI" id="CHEBI:15378"/>
        <dbReference type="ChEBI" id="CHEBI:30616"/>
        <dbReference type="ChEBI" id="CHEBI:46858"/>
        <dbReference type="ChEBI" id="CHEBI:61978"/>
        <dbReference type="ChEBI" id="CHEBI:456216"/>
        <dbReference type="EC" id="2.7.12.2"/>
    </reaction>
</comment>
<dbReference type="PROSITE" id="PS00108">
    <property type="entry name" value="PROTEIN_KINASE_ST"/>
    <property type="match status" value="1"/>
</dbReference>
<evidence type="ECO:0000256" key="3">
    <source>
        <dbReference type="ARBA" id="ARBA00022777"/>
    </source>
</evidence>
<dbReference type="PANTHER" id="PTHR48013:SF9">
    <property type="entry name" value="DUAL SPECIFICITY MITOGEN-ACTIVATED PROTEIN KINASE KINASE 5"/>
    <property type="match status" value="1"/>
</dbReference>
<dbReference type="SMART" id="SM00220">
    <property type="entry name" value="S_TKc"/>
    <property type="match status" value="1"/>
</dbReference>
<feature type="non-terminal residue" evidence="13">
    <location>
        <position position="1"/>
    </location>
</feature>
<evidence type="ECO:0000256" key="8">
    <source>
        <dbReference type="ARBA" id="ARBA00049299"/>
    </source>
</evidence>
<keyword evidence="2 10" id="KW-0547">Nucleotide-binding</keyword>
<dbReference type="InterPro" id="IPR008271">
    <property type="entry name" value="Ser/Thr_kinase_AS"/>
</dbReference>
<dbReference type="PROSITE" id="PS00107">
    <property type="entry name" value="PROTEIN_KINASE_ATP"/>
    <property type="match status" value="1"/>
</dbReference>
<dbReference type="OrthoDB" id="10252354at2759"/>
<dbReference type="AlphaFoldDB" id="S8E3H4"/>
<dbReference type="PROSITE" id="PS50011">
    <property type="entry name" value="PROTEIN_KINASE_DOM"/>
    <property type="match status" value="1"/>
</dbReference>
<accession>S8E3H4</accession>
<keyword evidence="4 10" id="KW-0067">ATP-binding</keyword>
<keyword evidence="3" id="KW-0418">Kinase</keyword>
<comment type="caution">
    <text evidence="13">The sequence shown here is derived from an EMBL/GenBank/DDBJ whole genome shotgun (WGS) entry which is preliminary data.</text>
</comment>
<reference evidence="13 14" key="1">
    <citation type="journal article" date="2013" name="BMC Genomics">
        <title>The miniature genome of a carnivorous plant Genlisea aurea contains a low number of genes and short non-coding sequences.</title>
        <authorList>
            <person name="Leushkin E.V."/>
            <person name="Sutormin R.A."/>
            <person name="Nabieva E.R."/>
            <person name="Penin A.A."/>
            <person name="Kondrashov A.S."/>
            <person name="Logacheva M.D."/>
        </authorList>
    </citation>
    <scope>NUCLEOTIDE SEQUENCE [LARGE SCALE GENOMIC DNA]</scope>
</reference>
<dbReference type="GO" id="GO:0051707">
    <property type="term" value="P:response to other organism"/>
    <property type="evidence" value="ECO:0007669"/>
    <property type="project" value="UniProtKB-ARBA"/>
</dbReference>
<gene>
    <name evidence="13" type="ORF">M569_04502</name>
</gene>
<evidence type="ECO:0000256" key="2">
    <source>
        <dbReference type="ARBA" id="ARBA00022741"/>
    </source>
</evidence>
<dbReference type="GO" id="GO:0004708">
    <property type="term" value="F:MAP kinase kinase activity"/>
    <property type="evidence" value="ECO:0007669"/>
    <property type="project" value="UniProtKB-EC"/>
</dbReference>
<name>S8E3H4_9LAMI</name>
<proteinExistence type="inferred from homology"/>
<comment type="catalytic activity">
    <reaction evidence="7">
        <text>L-seryl-[protein] + ATP = O-phospho-L-seryl-[protein] + ADP + H(+)</text>
        <dbReference type="Rhea" id="RHEA:17989"/>
        <dbReference type="Rhea" id="RHEA-COMP:9863"/>
        <dbReference type="Rhea" id="RHEA-COMP:11604"/>
        <dbReference type="ChEBI" id="CHEBI:15378"/>
        <dbReference type="ChEBI" id="CHEBI:29999"/>
        <dbReference type="ChEBI" id="CHEBI:30616"/>
        <dbReference type="ChEBI" id="CHEBI:83421"/>
        <dbReference type="ChEBI" id="CHEBI:456216"/>
        <dbReference type="EC" id="2.7.12.2"/>
    </reaction>
</comment>
<dbReference type="Pfam" id="PF00069">
    <property type="entry name" value="Pkinase"/>
    <property type="match status" value="1"/>
</dbReference>
<sequence>SSRVSPDIDAISDLEKIEVIGWGSGGTVYKAVHRQTGRVYAVKVVRFGDEGVAREAEILRRVGSSEYVVKCVGVSDCGGEPCLVMEYMGYGSLLDVIRRRERLPESVISGVAKSVLKGLRHLHGLRVVHGDIKPSNLLMIDVGGEVKIADFGASRAVGELSAAGAGTCGYMSPERWCGEEEECDGGGYAGDVWSLGIVAMECFAGRFPLAADWVSSLACVDVVVESVVAMGSPEFKSFCRRCLVREWRKRATVDELLLHPFI</sequence>
<dbReference type="InterPro" id="IPR011009">
    <property type="entry name" value="Kinase-like_dom_sf"/>
</dbReference>
<dbReference type="InterPro" id="IPR017441">
    <property type="entry name" value="Protein_kinase_ATP_BS"/>
</dbReference>
<dbReference type="EC" id="2.7.12.2" evidence="6"/>
<dbReference type="PANTHER" id="PTHR48013">
    <property type="entry name" value="DUAL SPECIFICITY MITOGEN-ACTIVATED PROTEIN KINASE KINASE 5-RELATED"/>
    <property type="match status" value="1"/>
</dbReference>
<dbReference type="GO" id="GO:0005524">
    <property type="term" value="F:ATP binding"/>
    <property type="evidence" value="ECO:0007669"/>
    <property type="project" value="UniProtKB-UniRule"/>
</dbReference>
<organism evidence="13 14">
    <name type="scientific">Genlisea aurea</name>
    <dbReference type="NCBI Taxonomy" id="192259"/>
    <lineage>
        <taxon>Eukaryota</taxon>
        <taxon>Viridiplantae</taxon>
        <taxon>Streptophyta</taxon>
        <taxon>Embryophyta</taxon>
        <taxon>Tracheophyta</taxon>
        <taxon>Spermatophyta</taxon>
        <taxon>Magnoliopsida</taxon>
        <taxon>eudicotyledons</taxon>
        <taxon>Gunneridae</taxon>
        <taxon>Pentapetalae</taxon>
        <taxon>asterids</taxon>
        <taxon>lamiids</taxon>
        <taxon>Lamiales</taxon>
        <taxon>Lentibulariaceae</taxon>
        <taxon>Genlisea</taxon>
    </lineage>
</organism>
<dbReference type="GO" id="GO:0004674">
    <property type="term" value="F:protein serine/threonine kinase activity"/>
    <property type="evidence" value="ECO:0007669"/>
    <property type="project" value="UniProtKB-KW"/>
</dbReference>
<evidence type="ECO:0000256" key="6">
    <source>
        <dbReference type="ARBA" id="ARBA00038999"/>
    </source>
</evidence>
<evidence type="ECO:0000256" key="1">
    <source>
        <dbReference type="ARBA" id="ARBA00022679"/>
    </source>
</evidence>
<keyword evidence="1" id="KW-0808">Transferase</keyword>
<dbReference type="InterPro" id="IPR000719">
    <property type="entry name" value="Prot_kinase_dom"/>
</dbReference>
<dbReference type="Proteomes" id="UP000015453">
    <property type="component" value="Unassembled WGS sequence"/>
</dbReference>